<dbReference type="AlphaFoldDB" id="A0A9N9Q2X3"/>
<feature type="compositionally biased region" description="Low complexity" evidence="1">
    <location>
        <begin position="103"/>
        <end position="121"/>
    </location>
</feature>
<feature type="signal peptide" evidence="2">
    <location>
        <begin position="1"/>
        <end position="17"/>
    </location>
</feature>
<feature type="compositionally biased region" description="Polar residues" evidence="1">
    <location>
        <begin position="91"/>
        <end position="100"/>
    </location>
</feature>
<feature type="chain" id="PRO_5040495457" description="GPI anchored serine-rich protein" evidence="2">
    <location>
        <begin position="18"/>
        <end position="206"/>
    </location>
</feature>
<keyword evidence="4" id="KW-1185">Reference proteome</keyword>
<reference evidence="3" key="1">
    <citation type="submission" date="2021-07" db="EMBL/GenBank/DDBJ databases">
        <authorList>
            <person name="Durling M."/>
        </authorList>
    </citation>
    <scope>NUCLEOTIDE SEQUENCE</scope>
</reference>
<protein>
    <recommendedName>
        <fullName evidence="5">GPI anchored serine-rich protein</fullName>
    </recommendedName>
</protein>
<name>A0A9N9Q2X3_9HELO</name>
<accession>A0A9N9Q2X3</accession>
<dbReference type="EMBL" id="CAJVRM010000740">
    <property type="protein sequence ID" value="CAG8983803.1"/>
    <property type="molecule type" value="Genomic_DNA"/>
</dbReference>
<feature type="region of interest" description="Disordered" evidence="1">
    <location>
        <begin position="88"/>
        <end position="121"/>
    </location>
</feature>
<dbReference type="Proteomes" id="UP000701801">
    <property type="component" value="Unassembled WGS sequence"/>
</dbReference>
<organism evidence="3 4">
    <name type="scientific">Hymenoscyphus albidus</name>
    <dbReference type="NCBI Taxonomy" id="595503"/>
    <lineage>
        <taxon>Eukaryota</taxon>
        <taxon>Fungi</taxon>
        <taxon>Dikarya</taxon>
        <taxon>Ascomycota</taxon>
        <taxon>Pezizomycotina</taxon>
        <taxon>Leotiomycetes</taxon>
        <taxon>Helotiales</taxon>
        <taxon>Helotiaceae</taxon>
        <taxon>Hymenoscyphus</taxon>
    </lineage>
</organism>
<evidence type="ECO:0000313" key="4">
    <source>
        <dbReference type="Proteomes" id="UP000701801"/>
    </source>
</evidence>
<comment type="caution">
    <text evidence="3">The sequence shown here is derived from an EMBL/GenBank/DDBJ whole genome shotgun (WGS) entry which is preliminary data.</text>
</comment>
<evidence type="ECO:0000256" key="2">
    <source>
        <dbReference type="SAM" id="SignalP"/>
    </source>
</evidence>
<evidence type="ECO:0000256" key="1">
    <source>
        <dbReference type="SAM" id="MobiDB-lite"/>
    </source>
</evidence>
<keyword evidence="2" id="KW-0732">Signal</keyword>
<sequence length="206" mass="20503">MQFTVAAAAFMASAVMATPGATVYSTMEVTITSCAPTVTNCPARSTVVSTTSFPVVPTPNPYPVHSPSPVPVVPSPAPYVHHNASVPAASATKNSGTPYNPVSVANESPAPSEPAVPEKPVGPAPQISVVAITSCVPTVIYQTITVSPTLKPSAPVPSSTGSINIPKNVTTPIATPTPTAFTGSAAGLQGSAAFAAVAGLVAILFV</sequence>
<gene>
    <name evidence="3" type="ORF">HYALB_00006769</name>
</gene>
<proteinExistence type="predicted"/>
<dbReference type="OrthoDB" id="3565477at2759"/>
<evidence type="ECO:0000313" key="3">
    <source>
        <dbReference type="EMBL" id="CAG8983803.1"/>
    </source>
</evidence>
<evidence type="ECO:0008006" key="5">
    <source>
        <dbReference type="Google" id="ProtNLM"/>
    </source>
</evidence>